<reference evidence="2" key="1">
    <citation type="submission" date="2005-09" db="EMBL/GenBank/DDBJ databases">
        <title>Annotation of the Aspergillus terreus NIH2624 genome.</title>
        <authorList>
            <person name="Birren B.W."/>
            <person name="Lander E.S."/>
            <person name="Galagan J.E."/>
            <person name="Nusbaum C."/>
            <person name="Devon K."/>
            <person name="Henn M."/>
            <person name="Ma L.-J."/>
            <person name="Jaffe D.B."/>
            <person name="Butler J."/>
            <person name="Alvarez P."/>
            <person name="Gnerre S."/>
            <person name="Grabherr M."/>
            <person name="Kleber M."/>
            <person name="Mauceli E.W."/>
            <person name="Brockman W."/>
            <person name="Rounsley S."/>
            <person name="Young S.K."/>
            <person name="LaButti K."/>
            <person name="Pushparaj V."/>
            <person name="DeCaprio D."/>
            <person name="Crawford M."/>
            <person name="Koehrsen M."/>
            <person name="Engels R."/>
            <person name="Montgomery P."/>
            <person name="Pearson M."/>
            <person name="Howarth C."/>
            <person name="Larson L."/>
            <person name="Luoma S."/>
            <person name="White J."/>
            <person name="Alvarado L."/>
            <person name="Kodira C.D."/>
            <person name="Zeng Q."/>
            <person name="Oleary S."/>
            <person name="Yandava C."/>
            <person name="Denning D.W."/>
            <person name="Nierman W.C."/>
            <person name="Milne T."/>
            <person name="Madden K."/>
        </authorList>
    </citation>
    <scope>NUCLEOTIDE SEQUENCE [LARGE SCALE GENOMIC DNA]</scope>
    <source>
        <strain evidence="2">NIH 2624 / FGSC A1156</strain>
    </source>
</reference>
<gene>
    <name evidence="1" type="ORF">ATEG_09710</name>
</gene>
<dbReference type="HOGENOM" id="CLU_1427703_0_0_1"/>
<evidence type="ECO:0000313" key="1">
    <source>
        <dbReference type="EMBL" id="EAU29901.1"/>
    </source>
</evidence>
<dbReference type="VEuPathDB" id="FungiDB:ATEG_09710"/>
<dbReference type="Proteomes" id="UP000007963">
    <property type="component" value="Unassembled WGS sequence"/>
</dbReference>
<proteinExistence type="predicted"/>
<dbReference type="AlphaFoldDB" id="Q0C9C4"/>
<accession>Q0C9C4</accession>
<evidence type="ECO:0000313" key="2">
    <source>
        <dbReference type="Proteomes" id="UP000007963"/>
    </source>
</evidence>
<protein>
    <submittedName>
        <fullName evidence="1">Uncharacterized protein</fullName>
    </submittedName>
</protein>
<name>Q0C9C4_ASPTN</name>
<sequence>MCGFIHAISLHYLPSKTSDSSTSVNAICPNPSLILDGVYVPPRLCIPIPLPSLYRQNVPQPYCTCDHPQVRIFASPLVTSFISTEIAFSGIVIDRDAIKSAKSKRDKLCKFGQATGLTVGRYTGWKSVHVATGMGNGNEIMIEIHEHWFTFWSTPEESLKDRGLSRMVGEYASPMSTHEQCTMHSIWATA</sequence>
<organism evidence="1 2">
    <name type="scientific">Aspergillus terreus (strain NIH 2624 / FGSC A1156)</name>
    <dbReference type="NCBI Taxonomy" id="341663"/>
    <lineage>
        <taxon>Eukaryota</taxon>
        <taxon>Fungi</taxon>
        <taxon>Dikarya</taxon>
        <taxon>Ascomycota</taxon>
        <taxon>Pezizomycotina</taxon>
        <taxon>Eurotiomycetes</taxon>
        <taxon>Eurotiomycetidae</taxon>
        <taxon>Eurotiales</taxon>
        <taxon>Aspergillaceae</taxon>
        <taxon>Aspergillus</taxon>
        <taxon>Aspergillus subgen. Circumdati</taxon>
    </lineage>
</organism>
<dbReference type="GeneID" id="4354508"/>
<dbReference type="RefSeq" id="XP_001218332.1">
    <property type="nucleotide sequence ID" value="XM_001218331.1"/>
</dbReference>
<dbReference type="EMBL" id="CH476608">
    <property type="protein sequence ID" value="EAU29901.1"/>
    <property type="molecule type" value="Genomic_DNA"/>
</dbReference>